<dbReference type="PANTHER" id="PTHR10159:SF528">
    <property type="entry name" value="PUCKERED, ISOFORM A"/>
    <property type="match status" value="1"/>
</dbReference>
<dbReference type="GeneID" id="106171757"/>
<keyword evidence="8" id="KW-1185">Reference proteome</keyword>
<feature type="domain" description="Rhodanese" evidence="7">
    <location>
        <begin position="88"/>
        <end position="205"/>
    </location>
</feature>
<evidence type="ECO:0000313" key="9">
    <source>
        <dbReference type="RefSeq" id="XP_013407670.1"/>
    </source>
</evidence>
<dbReference type="STRING" id="7574.A0A1S3JB87"/>
<dbReference type="RefSeq" id="XP_013407670.1">
    <property type="nucleotide sequence ID" value="XM_013552216.1"/>
</dbReference>
<keyword evidence="4" id="KW-0904">Protein phosphatase</keyword>
<dbReference type="SUPFAM" id="SSF52821">
    <property type="entry name" value="Rhodanese/Cell cycle control phosphatase"/>
    <property type="match status" value="1"/>
</dbReference>
<dbReference type="OMA" id="KMTMTDA"/>
<dbReference type="GO" id="GO:0005829">
    <property type="term" value="C:cytosol"/>
    <property type="evidence" value="ECO:0007669"/>
    <property type="project" value="TreeGrafter"/>
</dbReference>
<evidence type="ECO:0000259" key="6">
    <source>
        <dbReference type="PROSITE" id="PS50056"/>
    </source>
</evidence>
<evidence type="ECO:0000313" key="8">
    <source>
        <dbReference type="Proteomes" id="UP000085678"/>
    </source>
</evidence>
<dbReference type="PROSITE" id="PS50054">
    <property type="entry name" value="TYR_PHOSPHATASE_DUAL"/>
    <property type="match status" value="1"/>
</dbReference>
<dbReference type="GO" id="GO:0043409">
    <property type="term" value="P:negative regulation of MAPK cascade"/>
    <property type="evidence" value="ECO:0007669"/>
    <property type="project" value="TreeGrafter"/>
</dbReference>
<dbReference type="InterPro" id="IPR000387">
    <property type="entry name" value="Tyr_Pase_dom"/>
</dbReference>
<dbReference type="GO" id="GO:0033550">
    <property type="term" value="F:MAP kinase tyrosine phosphatase activity"/>
    <property type="evidence" value="ECO:0007669"/>
    <property type="project" value="TreeGrafter"/>
</dbReference>
<dbReference type="KEGG" id="lak:106171757"/>
<reference evidence="9" key="1">
    <citation type="submission" date="2025-08" db="UniProtKB">
        <authorList>
            <consortium name="RefSeq"/>
        </authorList>
    </citation>
    <scope>IDENTIFICATION</scope>
    <source>
        <tissue evidence="9">Gonads</tissue>
    </source>
</reference>
<dbReference type="Proteomes" id="UP000085678">
    <property type="component" value="Unplaced"/>
</dbReference>
<dbReference type="InterPro" id="IPR029021">
    <property type="entry name" value="Prot-tyrosine_phosphatase-like"/>
</dbReference>
<evidence type="ECO:0000256" key="3">
    <source>
        <dbReference type="ARBA" id="ARBA00022801"/>
    </source>
</evidence>
<evidence type="ECO:0000256" key="2">
    <source>
        <dbReference type="ARBA" id="ARBA00013064"/>
    </source>
</evidence>
<feature type="domain" description="Tyrosine specific protein phosphatases" evidence="6">
    <location>
        <begin position="302"/>
        <end position="359"/>
    </location>
</feature>
<dbReference type="Pfam" id="PF00581">
    <property type="entry name" value="Rhodanese"/>
    <property type="match status" value="1"/>
</dbReference>
<dbReference type="InterPro" id="IPR000340">
    <property type="entry name" value="Dual-sp_phosphatase_cat-dom"/>
</dbReference>
<dbReference type="PROSITE" id="PS50206">
    <property type="entry name" value="RHODANESE_3"/>
    <property type="match status" value="1"/>
</dbReference>
<accession>A0A1S3JB87</accession>
<dbReference type="Pfam" id="PF00782">
    <property type="entry name" value="DSPc"/>
    <property type="match status" value="1"/>
</dbReference>
<proteinExistence type="inferred from homology"/>
<evidence type="ECO:0000256" key="4">
    <source>
        <dbReference type="ARBA" id="ARBA00022912"/>
    </source>
</evidence>
<dbReference type="InterPro" id="IPR036873">
    <property type="entry name" value="Rhodanese-like_dom_sf"/>
</dbReference>
<dbReference type="AlphaFoldDB" id="A0A1S3JB87"/>
<dbReference type="InterPro" id="IPR016130">
    <property type="entry name" value="Tyr_Pase_AS"/>
</dbReference>
<dbReference type="SMART" id="SM00195">
    <property type="entry name" value="DSPc"/>
    <property type="match status" value="1"/>
</dbReference>
<name>A0A1S3JB87_LINAN</name>
<dbReference type="InterPro" id="IPR020422">
    <property type="entry name" value="TYR_PHOSPHATASE_DUAL_dom"/>
</dbReference>
<comment type="similarity">
    <text evidence="1">Belongs to the protein-tyrosine phosphatase family. Non-receptor class dual specificity subfamily.</text>
</comment>
<evidence type="ECO:0000259" key="5">
    <source>
        <dbReference type="PROSITE" id="PS50054"/>
    </source>
</evidence>
<gene>
    <name evidence="9" type="primary">LOC106171757</name>
</gene>
<dbReference type="OrthoDB" id="165342at2759"/>
<dbReference type="EC" id="3.1.3.48" evidence="2"/>
<dbReference type="FunFam" id="3.90.190.10:FF:000028">
    <property type="entry name" value="Dual specificity phosphatase 10"/>
    <property type="match status" value="1"/>
</dbReference>
<dbReference type="Gene3D" id="3.40.250.10">
    <property type="entry name" value="Rhodanese-like domain"/>
    <property type="match status" value="1"/>
</dbReference>
<dbReference type="InParanoid" id="A0A1S3JB87"/>
<dbReference type="CDD" id="cd01446">
    <property type="entry name" value="DSP_MapKP"/>
    <property type="match status" value="1"/>
</dbReference>
<sequence length="398" mass="44657">MPAVVASECLTLGSLADRRAALKLSLAPLRPFLNDQSSVIARKRPRVVEETRMALAVGTLTLFDTKSSRMNLSNVRTISPNELASKMKRTRPMLLDCRSFLAFNMGHIQGALNVNCADRFHKKQLQKGRIGLVDLISSSEGKEMFRRYPSKEVYIYDENTTDISKVNPSSPLHLVLLSLMKEGKRVTILKGGLTEFKSSYGDLCDKSLKSQGTKDSSAPLHSPTTSFIHDQEVDIENTTATAILPFLYLGNERDAADLQRLKDLNITYVLNVTSHIPYQHEHQGIKYKRLPASDSCQQNLTQYFQEAFDFIEEARNSGANVLVHCHAGVSRSATITIAYLLKHTRMVMVDAYKYVKNKRSIISPNFNFMGQLLEFEQALNSGKAQRVLEPRLVIETSV</sequence>
<evidence type="ECO:0000259" key="7">
    <source>
        <dbReference type="PROSITE" id="PS50206"/>
    </source>
</evidence>
<dbReference type="PRINTS" id="PR01908">
    <property type="entry name" value="ADSPHPHTASE"/>
</dbReference>
<dbReference type="SMART" id="SM00450">
    <property type="entry name" value="RHOD"/>
    <property type="match status" value="1"/>
</dbReference>
<dbReference type="GO" id="GO:0008330">
    <property type="term" value="F:protein tyrosine/threonine phosphatase activity"/>
    <property type="evidence" value="ECO:0007669"/>
    <property type="project" value="TreeGrafter"/>
</dbReference>
<dbReference type="PROSITE" id="PS50056">
    <property type="entry name" value="TYR_PHOSPHATASE_2"/>
    <property type="match status" value="1"/>
</dbReference>
<dbReference type="InterPro" id="IPR001763">
    <property type="entry name" value="Rhodanese-like_dom"/>
</dbReference>
<organism evidence="8 9">
    <name type="scientific">Lingula anatina</name>
    <name type="common">Brachiopod</name>
    <name type="synonym">Lingula unguis</name>
    <dbReference type="NCBI Taxonomy" id="7574"/>
    <lineage>
        <taxon>Eukaryota</taxon>
        <taxon>Metazoa</taxon>
        <taxon>Spiralia</taxon>
        <taxon>Lophotrochozoa</taxon>
        <taxon>Brachiopoda</taxon>
        <taxon>Linguliformea</taxon>
        <taxon>Lingulata</taxon>
        <taxon>Lingulida</taxon>
        <taxon>Linguloidea</taxon>
        <taxon>Lingulidae</taxon>
        <taxon>Lingula</taxon>
    </lineage>
</organism>
<dbReference type="SUPFAM" id="SSF52799">
    <property type="entry name" value="(Phosphotyrosine protein) phosphatases II"/>
    <property type="match status" value="1"/>
</dbReference>
<dbReference type="PROSITE" id="PS00383">
    <property type="entry name" value="TYR_PHOSPHATASE_1"/>
    <property type="match status" value="1"/>
</dbReference>
<dbReference type="PRINTS" id="PR01764">
    <property type="entry name" value="MAPKPHPHTASE"/>
</dbReference>
<dbReference type="GO" id="GO:0017017">
    <property type="term" value="F:MAP kinase tyrosine/serine/threonine phosphatase activity"/>
    <property type="evidence" value="ECO:0007669"/>
    <property type="project" value="InterPro"/>
</dbReference>
<evidence type="ECO:0000256" key="1">
    <source>
        <dbReference type="ARBA" id="ARBA00008601"/>
    </source>
</evidence>
<dbReference type="InterPro" id="IPR008343">
    <property type="entry name" value="MKP"/>
</dbReference>
<dbReference type="PANTHER" id="PTHR10159">
    <property type="entry name" value="DUAL SPECIFICITY PROTEIN PHOSPHATASE"/>
    <property type="match status" value="1"/>
</dbReference>
<dbReference type="Gene3D" id="3.90.190.10">
    <property type="entry name" value="Protein tyrosine phosphatase superfamily"/>
    <property type="match status" value="1"/>
</dbReference>
<feature type="domain" description="Tyrosine-protein phosphatase" evidence="5">
    <location>
        <begin position="239"/>
        <end position="381"/>
    </location>
</feature>
<protein>
    <recommendedName>
        <fullName evidence="2">protein-tyrosine-phosphatase</fullName>
        <ecNumber evidence="2">3.1.3.48</ecNumber>
    </recommendedName>
</protein>
<keyword evidence="3" id="KW-0378">Hydrolase</keyword>